<feature type="compositionally biased region" description="Basic and acidic residues" evidence="1">
    <location>
        <begin position="237"/>
        <end position="246"/>
    </location>
</feature>
<feature type="region of interest" description="Disordered" evidence="1">
    <location>
        <begin position="45"/>
        <end position="71"/>
    </location>
</feature>
<comment type="caution">
    <text evidence="2">The sequence shown here is derived from an EMBL/GenBank/DDBJ whole genome shotgun (WGS) entry which is preliminary data.</text>
</comment>
<feature type="region of interest" description="Disordered" evidence="1">
    <location>
        <begin position="121"/>
        <end position="178"/>
    </location>
</feature>
<feature type="region of interest" description="Disordered" evidence="1">
    <location>
        <begin position="191"/>
        <end position="246"/>
    </location>
</feature>
<feature type="compositionally biased region" description="Polar residues" evidence="1">
    <location>
        <begin position="121"/>
        <end position="132"/>
    </location>
</feature>
<gene>
    <name evidence="2" type="ORF">Daesc_009047</name>
</gene>
<organism evidence="2 3">
    <name type="scientific">Daldinia eschscholtzii</name>
    <dbReference type="NCBI Taxonomy" id="292717"/>
    <lineage>
        <taxon>Eukaryota</taxon>
        <taxon>Fungi</taxon>
        <taxon>Dikarya</taxon>
        <taxon>Ascomycota</taxon>
        <taxon>Pezizomycotina</taxon>
        <taxon>Sordariomycetes</taxon>
        <taxon>Xylariomycetidae</taxon>
        <taxon>Xylariales</taxon>
        <taxon>Hypoxylaceae</taxon>
        <taxon>Daldinia</taxon>
    </lineage>
</organism>
<dbReference type="EMBL" id="JBANMG010000009">
    <property type="protein sequence ID" value="KAK6948975.1"/>
    <property type="molecule type" value="Genomic_DNA"/>
</dbReference>
<accession>A0AAX6M8K1</accession>
<evidence type="ECO:0000313" key="2">
    <source>
        <dbReference type="EMBL" id="KAK6948975.1"/>
    </source>
</evidence>
<keyword evidence="3" id="KW-1185">Reference proteome</keyword>
<name>A0AAX6M8K1_9PEZI</name>
<sequence>MTVAEFDDIEYEGIGGESHIDVRSERCFRDHSPCDTVISLGDDGQVLPDSSSQLVQPDGDPGSTTETENSSVLSALSCDTLIAIQKYAQPGSGRGLSPLTRYCRDVQEHERLALGMKAEDMQSNLESQSLPSRPQKANGVVKSGQTSAVSSLHLSLAQRQTSSTDQGPSANSEMSSPAEQLRSLLEIIGTPGWNDEVSPEEQAEYLRRATKLKRRVQSEMSPREVRPPKVRKRNRQSSKDRRSSLA</sequence>
<reference evidence="2 3" key="1">
    <citation type="journal article" date="2024" name="Front Chem Biol">
        <title>Unveiling the potential of Daldinia eschscholtzii MFLUCC 19-0629 through bioactivity and bioinformatics studies for enhanced sustainable agriculture production.</title>
        <authorList>
            <person name="Brooks S."/>
            <person name="Weaver J.A."/>
            <person name="Klomchit A."/>
            <person name="Alharthi S.A."/>
            <person name="Onlamun T."/>
            <person name="Nurani R."/>
            <person name="Vong T.K."/>
            <person name="Alberti F."/>
            <person name="Greco C."/>
        </authorList>
    </citation>
    <scope>NUCLEOTIDE SEQUENCE [LARGE SCALE GENOMIC DNA]</scope>
    <source>
        <strain evidence="2">MFLUCC 19-0629</strain>
    </source>
</reference>
<protein>
    <submittedName>
        <fullName evidence="2">Uncharacterized protein</fullName>
    </submittedName>
</protein>
<feature type="compositionally biased region" description="Polar residues" evidence="1">
    <location>
        <begin position="143"/>
        <end position="178"/>
    </location>
</feature>
<feature type="compositionally biased region" description="Polar residues" evidence="1">
    <location>
        <begin position="62"/>
        <end position="71"/>
    </location>
</feature>
<proteinExistence type="predicted"/>
<evidence type="ECO:0000313" key="3">
    <source>
        <dbReference type="Proteomes" id="UP001369815"/>
    </source>
</evidence>
<evidence type="ECO:0000256" key="1">
    <source>
        <dbReference type="SAM" id="MobiDB-lite"/>
    </source>
</evidence>
<dbReference type="Proteomes" id="UP001369815">
    <property type="component" value="Unassembled WGS sequence"/>
</dbReference>
<dbReference type="AlphaFoldDB" id="A0AAX6M8K1"/>